<gene>
    <name evidence="2" type="ORF">CFP56_038375</name>
</gene>
<comment type="caution">
    <text evidence="2">The sequence shown here is derived from an EMBL/GenBank/DDBJ whole genome shotgun (WGS) entry which is preliminary data.</text>
</comment>
<dbReference type="PANTHER" id="PTHR48059:SF30">
    <property type="entry name" value="OS06G0587000 PROTEIN"/>
    <property type="match status" value="1"/>
</dbReference>
<evidence type="ECO:0000313" key="3">
    <source>
        <dbReference type="Proteomes" id="UP000237347"/>
    </source>
</evidence>
<keyword evidence="3" id="KW-1185">Reference proteome</keyword>
<dbReference type="InterPro" id="IPR032675">
    <property type="entry name" value="LRR_dom_sf"/>
</dbReference>
<organism evidence="2 3">
    <name type="scientific">Quercus suber</name>
    <name type="common">Cork oak</name>
    <dbReference type="NCBI Taxonomy" id="58331"/>
    <lineage>
        <taxon>Eukaryota</taxon>
        <taxon>Viridiplantae</taxon>
        <taxon>Streptophyta</taxon>
        <taxon>Embryophyta</taxon>
        <taxon>Tracheophyta</taxon>
        <taxon>Spermatophyta</taxon>
        <taxon>Magnoliopsida</taxon>
        <taxon>eudicotyledons</taxon>
        <taxon>Gunneridae</taxon>
        <taxon>Pentapetalae</taxon>
        <taxon>rosids</taxon>
        <taxon>fabids</taxon>
        <taxon>Fagales</taxon>
        <taxon>Fagaceae</taxon>
        <taxon>Quercus</taxon>
    </lineage>
</organism>
<reference evidence="2 3" key="1">
    <citation type="journal article" date="2018" name="Sci. Data">
        <title>The draft genome sequence of cork oak.</title>
        <authorList>
            <person name="Ramos A.M."/>
            <person name="Usie A."/>
            <person name="Barbosa P."/>
            <person name="Barros P.M."/>
            <person name="Capote T."/>
            <person name="Chaves I."/>
            <person name="Simoes F."/>
            <person name="Abreu I."/>
            <person name="Carrasquinho I."/>
            <person name="Faro C."/>
            <person name="Guimaraes J.B."/>
            <person name="Mendonca D."/>
            <person name="Nobrega F."/>
            <person name="Rodrigues L."/>
            <person name="Saibo N.J.M."/>
            <person name="Varela M.C."/>
            <person name="Egas C."/>
            <person name="Matos J."/>
            <person name="Miguel C.M."/>
            <person name="Oliveira M.M."/>
            <person name="Ricardo C.P."/>
            <person name="Goncalves S."/>
        </authorList>
    </citation>
    <scope>NUCLEOTIDE SEQUENCE [LARGE SCALE GENOMIC DNA]</scope>
    <source>
        <strain evidence="3">cv. HL8</strain>
    </source>
</reference>
<dbReference type="Pfam" id="PF00560">
    <property type="entry name" value="LRR_1"/>
    <property type="match status" value="1"/>
</dbReference>
<dbReference type="Gene3D" id="3.80.10.10">
    <property type="entry name" value="Ribonuclease Inhibitor"/>
    <property type="match status" value="1"/>
</dbReference>
<evidence type="ECO:0000313" key="2">
    <source>
        <dbReference type="EMBL" id="KAK7820883.1"/>
    </source>
</evidence>
<accession>A0AAW0J2S3</accession>
<name>A0AAW0J2S3_QUESU</name>
<dbReference type="InterPro" id="IPR051848">
    <property type="entry name" value="PGIP"/>
</dbReference>
<protein>
    <submittedName>
        <fullName evidence="2">Receptor-like protein kinase</fullName>
    </submittedName>
</protein>
<proteinExistence type="predicted"/>
<dbReference type="PANTHER" id="PTHR48059">
    <property type="entry name" value="POLYGALACTURONASE INHIBITOR 1"/>
    <property type="match status" value="1"/>
</dbReference>
<dbReference type="GO" id="GO:0016301">
    <property type="term" value="F:kinase activity"/>
    <property type="evidence" value="ECO:0007669"/>
    <property type="project" value="UniProtKB-KW"/>
</dbReference>
<comment type="subcellular location">
    <subcellularLocation>
        <location evidence="1">Cell envelope</location>
    </subcellularLocation>
</comment>
<dbReference type="EMBL" id="PKMF04000721">
    <property type="protein sequence ID" value="KAK7820883.1"/>
    <property type="molecule type" value="Genomic_DNA"/>
</dbReference>
<evidence type="ECO:0000256" key="1">
    <source>
        <dbReference type="ARBA" id="ARBA00004196"/>
    </source>
</evidence>
<dbReference type="AlphaFoldDB" id="A0AAW0J2S3"/>
<dbReference type="SUPFAM" id="SSF52058">
    <property type="entry name" value="L domain-like"/>
    <property type="match status" value="1"/>
</dbReference>
<dbReference type="InterPro" id="IPR001611">
    <property type="entry name" value="Leu-rich_rpt"/>
</dbReference>
<dbReference type="Proteomes" id="UP000237347">
    <property type="component" value="Unassembled WGS sequence"/>
</dbReference>
<sequence>MGFGIGGNGFQWVRAAVEIGVGCVTRSCVDCGEVMRGGLDGVPMGIVKQNEINDCVTPGSENKSILSSRIGQVAMCSHLQVVSLGQNKLNGTIPQQLLGLKLVQINVSHNSLTGFLPPDFGNLELLVALDLRHEWATSFSSMRSFAVASIFALKNSSILSPANA</sequence>